<dbReference type="Proteomes" id="UP001138768">
    <property type="component" value="Unassembled WGS sequence"/>
</dbReference>
<evidence type="ECO:0000313" key="2">
    <source>
        <dbReference type="Proteomes" id="UP001138768"/>
    </source>
</evidence>
<protein>
    <submittedName>
        <fullName evidence="1">Uncharacterized protein</fullName>
    </submittedName>
</protein>
<keyword evidence="2" id="KW-1185">Reference proteome</keyword>
<name>A0A9X1B5Z8_9GAMM</name>
<comment type="caution">
    <text evidence="1">The sequence shown here is derived from an EMBL/GenBank/DDBJ whole genome shotgun (WGS) entry which is preliminary data.</text>
</comment>
<accession>A0A9X1B5Z8</accession>
<sequence>MTPDEAVQDFFQDKVFALSDRQTSVDHAGALSTFYTNYLLSRKRDGYLKHRVHPTSEDENPSETLAELHQKVLSQSAGQDSIDGNPLTQGLHELVEDQLGSLLSNEDAGAQATQIRDHVAQLLGVELADITREAQDFLNGQGTWSALAEESTWIRLYLRCHQCPDPADAIPLSALARKHGIRSYHNRAIKIGITVPKTQDAALDAFRASYRGQWLQTLGIPVDPEHLEEMSLALKILCLVALNSQEPC</sequence>
<reference evidence="1 2" key="1">
    <citation type="journal article" date="2020" name="Microorganisms">
        <title>Osmotic Adaptation and Compatible Solute Biosynthesis of Phototrophic Bacteria as Revealed from Genome Analyses.</title>
        <authorList>
            <person name="Imhoff J.F."/>
            <person name="Rahn T."/>
            <person name="Kunzel S."/>
            <person name="Keller A."/>
            <person name="Neulinger S.C."/>
        </authorList>
    </citation>
    <scope>NUCLEOTIDE SEQUENCE [LARGE SCALE GENOMIC DNA]</scope>
    <source>
        <strain evidence="1 2">DSM 25653</strain>
    </source>
</reference>
<gene>
    <name evidence="1" type="ORF">CKO42_17280</name>
</gene>
<proteinExistence type="predicted"/>
<dbReference type="EMBL" id="NRRY01000033">
    <property type="protein sequence ID" value="MBK1620162.1"/>
    <property type="molecule type" value="Genomic_DNA"/>
</dbReference>
<evidence type="ECO:0000313" key="1">
    <source>
        <dbReference type="EMBL" id="MBK1620162.1"/>
    </source>
</evidence>
<dbReference type="AlphaFoldDB" id="A0A9X1B5Z8"/>
<organism evidence="1 2">
    <name type="scientific">Lamprobacter modestohalophilus</name>
    <dbReference type="NCBI Taxonomy" id="1064514"/>
    <lineage>
        <taxon>Bacteria</taxon>
        <taxon>Pseudomonadati</taxon>
        <taxon>Pseudomonadota</taxon>
        <taxon>Gammaproteobacteria</taxon>
        <taxon>Chromatiales</taxon>
        <taxon>Chromatiaceae</taxon>
        <taxon>Lamprobacter</taxon>
    </lineage>
</organism>